<evidence type="ECO:0000313" key="2">
    <source>
        <dbReference type="EMBL" id="TVZ04947.1"/>
    </source>
</evidence>
<evidence type="ECO:0000259" key="1">
    <source>
        <dbReference type="Pfam" id="PF11716"/>
    </source>
</evidence>
<dbReference type="RefSeq" id="WP_145852653.1">
    <property type="nucleotide sequence ID" value="NZ_RPFW01000002.1"/>
</dbReference>
<dbReference type="Proteomes" id="UP000460272">
    <property type="component" value="Unassembled WGS sequence"/>
</dbReference>
<reference evidence="2 3" key="1">
    <citation type="submission" date="2018-11" db="EMBL/GenBank/DDBJ databases">
        <title>Trebonia kvetii gen.nov., sp.nov., a novel acidophilic actinobacterium, and proposal of the new actinobacterial family Treboniaceae fam. nov.</title>
        <authorList>
            <person name="Rapoport D."/>
            <person name="Sagova-Mareckova M."/>
            <person name="Sedlacek I."/>
            <person name="Provaznik J."/>
            <person name="Kralova S."/>
            <person name="Pavlinic D."/>
            <person name="Benes V."/>
            <person name="Kopecky J."/>
        </authorList>
    </citation>
    <scope>NUCLEOTIDE SEQUENCE [LARGE SCALE GENOMIC DNA]</scope>
    <source>
        <strain evidence="2 3">15Tr583</strain>
    </source>
</reference>
<dbReference type="EMBL" id="RPFW01000002">
    <property type="protein sequence ID" value="TVZ04947.1"/>
    <property type="molecule type" value="Genomic_DNA"/>
</dbReference>
<evidence type="ECO:0000313" key="3">
    <source>
        <dbReference type="Proteomes" id="UP000460272"/>
    </source>
</evidence>
<proteinExistence type="predicted"/>
<sequence length="175" mass="18602">MTAIATPANRAALRDLLRAENEQLTQLLGGLTAAQWQTESLCAGWTVREVAAHLTAVLARGYPLPFLRIKARTALLETVVHQQDIRRPLGAAREIPASVLCTVLATAARTYPARTGGLCLQAFDLPWIRYDDGPPVTGPGEALLMAMCGRPAALAELTGAGVAILASRIGGKRPR</sequence>
<dbReference type="Gene3D" id="1.20.120.450">
    <property type="entry name" value="dinb family like domain"/>
    <property type="match status" value="1"/>
</dbReference>
<keyword evidence="3" id="KW-1185">Reference proteome</keyword>
<dbReference type="Pfam" id="PF11716">
    <property type="entry name" value="MDMPI_N"/>
    <property type="match status" value="1"/>
</dbReference>
<dbReference type="OrthoDB" id="5178565at2"/>
<protein>
    <submittedName>
        <fullName evidence="2">DinB family protein</fullName>
    </submittedName>
</protein>
<organism evidence="2 3">
    <name type="scientific">Trebonia kvetii</name>
    <dbReference type="NCBI Taxonomy" id="2480626"/>
    <lineage>
        <taxon>Bacteria</taxon>
        <taxon>Bacillati</taxon>
        <taxon>Actinomycetota</taxon>
        <taxon>Actinomycetes</taxon>
        <taxon>Streptosporangiales</taxon>
        <taxon>Treboniaceae</taxon>
        <taxon>Trebonia</taxon>
    </lineage>
</organism>
<dbReference type="GO" id="GO:0046872">
    <property type="term" value="F:metal ion binding"/>
    <property type="evidence" value="ECO:0007669"/>
    <property type="project" value="InterPro"/>
</dbReference>
<gene>
    <name evidence="2" type="ORF">EAS64_09960</name>
</gene>
<dbReference type="SUPFAM" id="SSF109854">
    <property type="entry name" value="DinB/YfiT-like putative metalloenzymes"/>
    <property type="match status" value="1"/>
</dbReference>
<dbReference type="InterPro" id="IPR024344">
    <property type="entry name" value="MDMPI_metal-binding"/>
</dbReference>
<feature type="domain" description="Mycothiol-dependent maleylpyruvate isomerase metal-binding" evidence="1">
    <location>
        <begin position="17"/>
        <end position="57"/>
    </location>
</feature>
<comment type="caution">
    <text evidence="2">The sequence shown here is derived from an EMBL/GenBank/DDBJ whole genome shotgun (WGS) entry which is preliminary data.</text>
</comment>
<accession>A0A6P2C1V8</accession>
<name>A0A6P2C1V8_9ACTN</name>
<dbReference type="InterPro" id="IPR034660">
    <property type="entry name" value="DinB/YfiT-like"/>
</dbReference>
<dbReference type="AlphaFoldDB" id="A0A6P2C1V8"/>